<keyword evidence="3" id="KW-1185">Reference proteome</keyword>
<protein>
    <submittedName>
        <fullName evidence="2">Uncharacterized protein</fullName>
    </submittedName>
</protein>
<accession>A0A073AXT6</accession>
<reference evidence="2 3" key="1">
    <citation type="submission" date="2014-06" db="EMBL/GenBank/DDBJ databases">
        <title>Saccharopolyspora rectivirgula DSM-43113 Genome sequencing.</title>
        <authorList>
            <person name="Barrera C."/>
            <person name="Millon L."/>
            <person name="Rognon B."/>
            <person name="Zaugg C."/>
            <person name="Monod M."/>
        </authorList>
    </citation>
    <scope>NUCLEOTIDE SEQUENCE [LARGE SCALE GENOMIC DNA]</scope>
    <source>
        <strain evidence="2 3">DSM 43113</strain>
    </source>
</reference>
<evidence type="ECO:0000313" key="2">
    <source>
        <dbReference type="EMBL" id="KEI43887.1"/>
    </source>
</evidence>
<dbReference type="EMBL" id="JNVU01000031">
    <property type="protein sequence ID" value="KEI43887.1"/>
    <property type="molecule type" value="Genomic_DNA"/>
</dbReference>
<organism evidence="2 3">
    <name type="scientific">Saccharopolyspora rectivirgula</name>
    <dbReference type="NCBI Taxonomy" id="28042"/>
    <lineage>
        <taxon>Bacteria</taxon>
        <taxon>Bacillati</taxon>
        <taxon>Actinomycetota</taxon>
        <taxon>Actinomycetes</taxon>
        <taxon>Pseudonocardiales</taxon>
        <taxon>Pseudonocardiaceae</taxon>
        <taxon>Saccharopolyspora</taxon>
    </lineage>
</organism>
<comment type="caution">
    <text evidence="2">The sequence shown here is derived from an EMBL/GenBank/DDBJ whole genome shotgun (WGS) entry which is preliminary data.</text>
</comment>
<evidence type="ECO:0000256" key="1">
    <source>
        <dbReference type="SAM" id="MobiDB-lite"/>
    </source>
</evidence>
<dbReference type="eggNOG" id="ENOG5030XKN">
    <property type="taxonomic scope" value="Bacteria"/>
</dbReference>
<gene>
    <name evidence="2" type="ORF">GU90_12975</name>
</gene>
<proteinExistence type="predicted"/>
<feature type="region of interest" description="Disordered" evidence="1">
    <location>
        <begin position="1"/>
        <end position="34"/>
    </location>
</feature>
<dbReference type="AlphaFoldDB" id="A0A073AXT6"/>
<name>A0A073AXT6_9PSEU</name>
<sequence>MTVAGRSEEQPEPSATERRSTRRGPQAGQDSPVEVAEQIGQAAAELAQHLQDPAVLLSVPDTEQVLRSFSTAVQGMADGVTGITEWLRAAGHAGSLSGHSSAVADRLEHTARELAWLAETVQRAQHDHS</sequence>
<dbReference type="RefSeq" id="WP_029720662.1">
    <property type="nucleotide sequence ID" value="NZ_JAJUIW010000015.1"/>
</dbReference>
<evidence type="ECO:0000313" key="3">
    <source>
        <dbReference type="Proteomes" id="UP000031419"/>
    </source>
</evidence>
<dbReference type="Proteomes" id="UP000031419">
    <property type="component" value="Unassembled WGS sequence"/>
</dbReference>